<protein>
    <submittedName>
        <fullName evidence="1">Uncharacterized protein</fullName>
    </submittedName>
</protein>
<dbReference type="Pfam" id="PF18979">
    <property type="entry name" value="DUF5715"/>
    <property type="match status" value="1"/>
</dbReference>
<dbReference type="Proteomes" id="UP001161325">
    <property type="component" value="Unassembled WGS sequence"/>
</dbReference>
<gene>
    <name evidence="1" type="ORF">rosag_04880</name>
</gene>
<sequence length="196" mass="21762">MSARQLSALRPLGAPVARRLLACALLSAVPPVVVPAATLGAQTLRGSRAAVDRAFHTAKRRELPFVRSRREIERRAREGDYVRLSATRNVRLRGVTTPYVRPLTRSFLSTFAARYQRSCGEPLVVTSAMRPTSIRLVNSTAKSVHPTGMALDLRAPGGSCRGWMRRELLAYERRGVVDATEERHPAHFHVVVYRAP</sequence>
<evidence type="ECO:0000313" key="2">
    <source>
        <dbReference type="Proteomes" id="UP001161325"/>
    </source>
</evidence>
<reference evidence="1" key="1">
    <citation type="submission" date="2022-08" db="EMBL/GenBank/DDBJ databases">
        <title>Draft genome sequencing of Roseisolibacter agri AW1220.</title>
        <authorList>
            <person name="Tobiishi Y."/>
            <person name="Tonouchi A."/>
        </authorList>
    </citation>
    <scope>NUCLEOTIDE SEQUENCE</scope>
    <source>
        <strain evidence="1">AW1220</strain>
    </source>
</reference>
<dbReference type="RefSeq" id="WP_284348421.1">
    <property type="nucleotide sequence ID" value="NZ_BRXS01000001.1"/>
</dbReference>
<comment type="caution">
    <text evidence="1">The sequence shown here is derived from an EMBL/GenBank/DDBJ whole genome shotgun (WGS) entry which is preliminary data.</text>
</comment>
<dbReference type="EMBL" id="BRXS01000001">
    <property type="protein sequence ID" value="GLC23975.1"/>
    <property type="molecule type" value="Genomic_DNA"/>
</dbReference>
<dbReference type="SUPFAM" id="SSF55166">
    <property type="entry name" value="Hedgehog/DD-peptidase"/>
    <property type="match status" value="1"/>
</dbReference>
<dbReference type="InterPro" id="IPR043769">
    <property type="entry name" value="DUF5715"/>
</dbReference>
<name>A0AA37PZQ3_9BACT</name>
<organism evidence="1 2">
    <name type="scientific">Roseisolibacter agri</name>
    <dbReference type="NCBI Taxonomy" id="2014610"/>
    <lineage>
        <taxon>Bacteria</taxon>
        <taxon>Pseudomonadati</taxon>
        <taxon>Gemmatimonadota</taxon>
        <taxon>Gemmatimonadia</taxon>
        <taxon>Gemmatimonadales</taxon>
        <taxon>Gemmatimonadaceae</taxon>
        <taxon>Roseisolibacter</taxon>
    </lineage>
</organism>
<dbReference type="InterPro" id="IPR009045">
    <property type="entry name" value="Zn_M74/Hedgehog-like"/>
</dbReference>
<proteinExistence type="predicted"/>
<evidence type="ECO:0000313" key="1">
    <source>
        <dbReference type="EMBL" id="GLC23975.1"/>
    </source>
</evidence>
<accession>A0AA37PZQ3</accession>
<keyword evidence="2" id="KW-1185">Reference proteome</keyword>
<dbReference type="AlphaFoldDB" id="A0AA37PZQ3"/>
<dbReference type="Gene3D" id="3.30.1380.10">
    <property type="match status" value="1"/>
</dbReference>